<dbReference type="InterPro" id="IPR001279">
    <property type="entry name" value="Metallo-B-lactamas"/>
</dbReference>
<feature type="domain" description="Metallo-beta-lactamase" evidence="1">
    <location>
        <begin position="333"/>
        <end position="489"/>
    </location>
</feature>
<evidence type="ECO:0000259" key="1">
    <source>
        <dbReference type="Pfam" id="PF00753"/>
    </source>
</evidence>
<evidence type="ECO:0000313" key="4">
    <source>
        <dbReference type="Proteomes" id="UP000654922"/>
    </source>
</evidence>
<protein>
    <recommendedName>
        <fullName evidence="5">Methyltransferase domain-containing protein</fullName>
    </recommendedName>
</protein>
<dbReference type="OrthoDB" id="2013972at2759"/>
<dbReference type="InterPro" id="IPR036866">
    <property type="entry name" value="RibonucZ/Hydroxyglut_hydro"/>
</dbReference>
<sequence length="549" mass="60655">MSSSDPPAAGMTAEHFDKVSTSYERITGGCTREVAQFLLTLQPTVDTSSVVLDNACGTGIITEEILERFPTSSKPKVYAADLAPSMVSSLATKAASKGWVNGTDGLVEASTMDAEELTFPDNMFTHSYTNLGILFFRNPEKAASHIYRTLQPGGTAFVTTWSKLGYLTPVRRAQKAVRPDSTPWELPISEAWFTEEKLRQVLESGGFEAGNVQILSRAVAYRGSDLDDLVDIMETAFSSAVTEGWSEEERAKWPVALRESLSDIEKANASIEMVAHVAVARKQSWTTLRSLQASPVKYHNVFTADPENPKLISIQTAPKFAIGQRAFLCLDESGSGNVLWDCITYLDDETIRHINSLGGIRAIVISHPHYFSTSIQWAEAFNCDLYISAEDEEWVANRGDGQRLKLWRGKRLSLPSPALDSAQPGDETSDFVAIKTGGHFPGSSVLWWKSARKLLIADTIMIVPSGRYRVNRPPGTVAYSFMWSYPNYIPLPPDDVHGIWKAIKDIDFEDTHGAFTAQDLWGNSKSRILESAKIIIRASGYPEHPIFSE</sequence>
<dbReference type="CDD" id="cd02440">
    <property type="entry name" value="AdoMet_MTases"/>
    <property type="match status" value="1"/>
</dbReference>
<dbReference type="PANTHER" id="PTHR36839">
    <property type="entry name" value="METALLO-BETA-LACTAMASE FAMILY PROTEIN (AFU_ORTHOLOGUE AFUA_5G12770)"/>
    <property type="match status" value="1"/>
</dbReference>
<gene>
    <name evidence="3" type="ORF">CNMCM5623_007034</name>
</gene>
<dbReference type="InterPro" id="IPR013216">
    <property type="entry name" value="Methyltransf_11"/>
</dbReference>
<name>A0A8H6PW60_9EURO</name>
<dbReference type="Pfam" id="PF00753">
    <property type="entry name" value="Lactamase_B"/>
    <property type="match status" value="1"/>
</dbReference>
<dbReference type="SUPFAM" id="SSF53335">
    <property type="entry name" value="S-adenosyl-L-methionine-dependent methyltransferases"/>
    <property type="match status" value="1"/>
</dbReference>
<accession>A0A8H6PW60</accession>
<dbReference type="SUPFAM" id="SSF56281">
    <property type="entry name" value="Metallo-hydrolase/oxidoreductase"/>
    <property type="match status" value="1"/>
</dbReference>
<evidence type="ECO:0008006" key="5">
    <source>
        <dbReference type="Google" id="ProtNLM"/>
    </source>
</evidence>
<dbReference type="Gene3D" id="3.40.50.150">
    <property type="entry name" value="Vaccinia Virus protein VP39"/>
    <property type="match status" value="1"/>
</dbReference>
<dbReference type="Gene3D" id="3.60.15.10">
    <property type="entry name" value="Ribonuclease Z/Hydroxyacylglutathione hydrolase-like"/>
    <property type="match status" value="1"/>
</dbReference>
<feature type="domain" description="Methyltransferase type 11" evidence="2">
    <location>
        <begin position="52"/>
        <end position="157"/>
    </location>
</feature>
<dbReference type="Pfam" id="PF08241">
    <property type="entry name" value="Methyltransf_11"/>
    <property type="match status" value="1"/>
</dbReference>
<evidence type="ECO:0000313" key="3">
    <source>
        <dbReference type="EMBL" id="KAF7161463.1"/>
    </source>
</evidence>
<dbReference type="InterPro" id="IPR029063">
    <property type="entry name" value="SAM-dependent_MTases_sf"/>
</dbReference>
<reference evidence="3" key="1">
    <citation type="submission" date="2020-06" db="EMBL/GenBank/DDBJ databases">
        <title>Draft genome sequences of strains closely related to Aspergillus parafelis and Aspergillus hiratsukae.</title>
        <authorList>
            <person name="Dos Santos R.A.C."/>
            <person name="Rivero-Menendez O."/>
            <person name="Steenwyk J.L."/>
            <person name="Mead M.E."/>
            <person name="Goldman G.H."/>
            <person name="Alastruey-Izquierdo A."/>
            <person name="Rokas A."/>
        </authorList>
    </citation>
    <scope>NUCLEOTIDE SEQUENCE</scope>
    <source>
        <strain evidence="3">CNM-CM5623</strain>
    </source>
</reference>
<dbReference type="EMBL" id="JACBAE010001362">
    <property type="protein sequence ID" value="KAF7161463.1"/>
    <property type="molecule type" value="Genomic_DNA"/>
</dbReference>
<dbReference type="Proteomes" id="UP000654922">
    <property type="component" value="Unassembled WGS sequence"/>
</dbReference>
<evidence type="ECO:0000259" key="2">
    <source>
        <dbReference type="Pfam" id="PF08241"/>
    </source>
</evidence>
<comment type="caution">
    <text evidence="3">The sequence shown here is derived from an EMBL/GenBank/DDBJ whole genome shotgun (WGS) entry which is preliminary data.</text>
</comment>
<dbReference type="AlphaFoldDB" id="A0A8H6PW60"/>
<dbReference type="PANTHER" id="PTHR36839:SF1">
    <property type="entry name" value="METALLO-BETA-LACTAMASE FAMILY PROTEIN (AFU_ORTHOLOGUE AFUA_5G12770)"/>
    <property type="match status" value="1"/>
</dbReference>
<organism evidence="3 4">
    <name type="scientific">Aspergillus felis</name>
    <dbReference type="NCBI Taxonomy" id="1287682"/>
    <lineage>
        <taxon>Eukaryota</taxon>
        <taxon>Fungi</taxon>
        <taxon>Dikarya</taxon>
        <taxon>Ascomycota</taxon>
        <taxon>Pezizomycotina</taxon>
        <taxon>Eurotiomycetes</taxon>
        <taxon>Eurotiomycetidae</taxon>
        <taxon>Eurotiales</taxon>
        <taxon>Aspergillaceae</taxon>
        <taxon>Aspergillus</taxon>
        <taxon>Aspergillus subgen. Fumigati</taxon>
    </lineage>
</organism>
<dbReference type="GO" id="GO:0008757">
    <property type="term" value="F:S-adenosylmethionine-dependent methyltransferase activity"/>
    <property type="evidence" value="ECO:0007669"/>
    <property type="project" value="InterPro"/>
</dbReference>
<proteinExistence type="predicted"/>